<keyword evidence="2" id="KW-0547">Nucleotide-binding</keyword>
<keyword evidence="3 5" id="KW-0067">ATP-binding</keyword>
<dbReference type="InterPro" id="IPR027417">
    <property type="entry name" value="P-loop_NTPase"/>
</dbReference>
<dbReference type="InterPro" id="IPR003593">
    <property type="entry name" value="AAA+_ATPase"/>
</dbReference>
<dbReference type="PANTHER" id="PTHR23073">
    <property type="entry name" value="26S PROTEASOME REGULATORY SUBUNIT"/>
    <property type="match status" value="1"/>
</dbReference>
<evidence type="ECO:0000256" key="2">
    <source>
        <dbReference type="ARBA" id="ARBA00022741"/>
    </source>
</evidence>
<dbReference type="GO" id="GO:0016887">
    <property type="term" value="F:ATP hydrolysis activity"/>
    <property type="evidence" value="ECO:0007669"/>
    <property type="project" value="InterPro"/>
</dbReference>
<gene>
    <name evidence="5" type="ORF">LS81_009025</name>
</gene>
<dbReference type="SUPFAM" id="SSF52540">
    <property type="entry name" value="P-loop containing nucleoside triphosphate hydrolases"/>
    <property type="match status" value="1"/>
</dbReference>
<evidence type="ECO:0000256" key="1">
    <source>
        <dbReference type="ARBA" id="ARBA00006914"/>
    </source>
</evidence>
<dbReference type="Gene3D" id="3.40.50.300">
    <property type="entry name" value="P-loop containing nucleotide triphosphate hydrolases"/>
    <property type="match status" value="1"/>
</dbReference>
<evidence type="ECO:0000259" key="4">
    <source>
        <dbReference type="SMART" id="SM00382"/>
    </source>
</evidence>
<dbReference type="Proteomes" id="UP000029878">
    <property type="component" value="Unassembled WGS sequence"/>
</dbReference>
<accession>A0A4U8S5V3</accession>
<proteinExistence type="inferred from homology"/>
<dbReference type="InterPro" id="IPR003959">
    <property type="entry name" value="ATPase_AAA_core"/>
</dbReference>
<comment type="caution">
    <text evidence="5">The sequence shown here is derived from an EMBL/GenBank/DDBJ whole genome shotgun (WGS) entry which is preliminary data.</text>
</comment>
<evidence type="ECO:0000313" key="6">
    <source>
        <dbReference type="Proteomes" id="UP000029878"/>
    </source>
</evidence>
<dbReference type="SMART" id="SM00382">
    <property type="entry name" value="AAA"/>
    <property type="match status" value="1"/>
</dbReference>
<comment type="similarity">
    <text evidence="1">Belongs to the AAA ATPase family.</text>
</comment>
<feature type="domain" description="AAA+ ATPase" evidence="4">
    <location>
        <begin position="348"/>
        <end position="486"/>
    </location>
</feature>
<dbReference type="InterPro" id="IPR050221">
    <property type="entry name" value="26S_Proteasome_ATPase"/>
</dbReference>
<dbReference type="EMBL" id="JRPL02000027">
    <property type="protein sequence ID" value="TLD81191.1"/>
    <property type="molecule type" value="Genomic_DNA"/>
</dbReference>
<dbReference type="AlphaFoldDB" id="A0A4U8S5V3"/>
<dbReference type="GO" id="GO:0005524">
    <property type="term" value="F:ATP binding"/>
    <property type="evidence" value="ECO:0007669"/>
    <property type="project" value="UniProtKB-KW"/>
</dbReference>
<name>A0A4U8S5V3_9HELI</name>
<dbReference type="OrthoDB" id="9802352at2"/>
<protein>
    <submittedName>
        <fullName evidence="5">ATP-binding protein</fullName>
    </submittedName>
</protein>
<sequence>MFVQFLIDFCSADSIEKSLVFPLLNCSKHEAAILREIVSLYMCGENEVDIQMFLEQRYYAKGFEVLPYLKGILHLMRLGWLIAQDRFVQERCESALELRNAIISVSPNLLRLLEHGRLFDSDIKDTTYNNSLEYLQDEWKRLQLMRQYNKIQPILNTNLSQSCDDYINNILANIIHTNATKNTKTIKVQQYFKKHHLNYHEKLIFISLAQAQYNGEFGLSLREIVSLGKNEEEKIVLQNLLTNNAKLLKEGIITLFESFSDMSFMEQEFCIPQHVFNNLMCEKSTQKALLEDEVAKSEIFDIIAPKKGLDSVILQDHVREYFEILLQHLNPKVHTLLHKWGIKEHADIDSKILLYGASGTGKTSSAYGLARDLGQKILYLDCSKVLSMYVGESEKNVRKIFNEYQAITTRTKEKPILLLDEADQLLGSRNDIAGSTSRMYHQMQNIFLEQIEKFCGILIATTNLVDSLDTAFSRRFHYKILFNMPDKAMREKIWLLHLPKHADFAVTKEHIAKELSEFNLSGGQIKIIVSNTCYKVATRKDLTFSLDDFVAEVKKEQDGAFGASRSMGFTNK</sequence>
<dbReference type="CDD" id="cd19481">
    <property type="entry name" value="RecA-like_protease"/>
    <property type="match status" value="1"/>
</dbReference>
<evidence type="ECO:0000256" key="3">
    <source>
        <dbReference type="ARBA" id="ARBA00022840"/>
    </source>
</evidence>
<reference evidence="5 6" key="1">
    <citation type="journal article" date="2014" name="Genome Announc.">
        <title>Draft genome sequences of eight enterohepatic helicobacter species isolated from both laboratory and wild rodents.</title>
        <authorList>
            <person name="Sheh A."/>
            <person name="Shen Z."/>
            <person name="Fox J.G."/>
        </authorList>
    </citation>
    <scope>NUCLEOTIDE SEQUENCE [LARGE SCALE GENOMIC DNA]</scope>
    <source>
        <strain evidence="5 6">ATCC 700114</strain>
    </source>
</reference>
<dbReference type="Pfam" id="PF00004">
    <property type="entry name" value="AAA"/>
    <property type="match status" value="1"/>
</dbReference>
<organism evidence="5 6">
    <name type="scientific">Helicobacter trogontum</name>
    <dbReference type="NCBI Taxonomy" id="50960"/>
    <lineage>
        <taxon>Bacteria</taxon>
        <taxon>Pseudomonadati</taxon>
        <taxon>Campylobacterota</taxon>
        <taxon>Epsilonproteobacteria</taxon>
        <taxon>Campylobacterales</taxon>
        <taxon>Helicobacteraceae</taxon>
        <taxon>Helicobacter</taxon>
    </lineage>
</organism>
<evidence type="ECO:0000313" key="5">
    <source>
        <dbReference type="EMBL" id="TLD81191.1"/>
    </source>
</evidence>